<evidence type="ECO:0000313" key="2">
    <source>
        <dbReference type="Proteomes" id="UP001154282"/>
    </source>
</evidence>
<dbReference type="InterPro" id="IPR025886">
    <property type="entry name" value="PP2-like"/>
</dbReference>
<dbReference type="Pfam" id="PF14299">
    <property type="entry name" value="PP2"/>
    <property type="match status" value="1"/>
</dbReference>
<dbReference type="AlphaFoldDB" id="A0AAV0M7U8"/>
<organism evidence="1 2">
    <name type="scientific">Linum tenue</name>
    <dbReference type="NCBI Taxonomy" id="586396"/>
    <lineage>
        <taxon>Eukaryota</taxon>
        <taxon>Viridiplantae</taxon>
        <taxon>Streptophyta</taxon>
        <taxon>Embryophyta</taxon>
        <taxon>Tracheophyta</taxon>
        <taxon>Spermatophyta</taxon>
        <taxon>Magnoliopsida</taxon>
        <taxon>eudicotyledons</taxon>
        <taxon>Gunneridae</taxon>
        <taxon>Pentapetalae</taxon>
        <taxon>rosids</taxon>
        <taxon>fabids</taxon>
        <taxon>Malpighiales</taxon>
        <taxon>Linaceae</taxon>
        <taxon>Linum</taxon>
    </lineage>
</organism>
<dbReference type="PANTHER" id="PTHR32278">
    <property type="entry name" value="F-BOX DOMAIN-CONTAINING PROTEIN"/>
    <property type="match status" value="1"/>
</dbReference>
<sequence length="191" mass="20838">MPAANSARPRQKGRGKISIMVEARDLAITWGDTPAYWRWETDANSRFAEGELAALELVWWLEIRAKIQTRMLSPGTTYVAYLVFKLMGGHIGFAGQTPLTSLLPNQSRGRLISRAVLPPDETDFSAMNNPINITDYGTDRFGNISSMDGGDGTLAVNATSPGAVPQVKTHQVVPETGFKNYSDNASAADRH</sequence>
<keyword evidence="2" id="KW-1185">Reference proteome</keyword>
<dbReference type="EMBL" id="CAMGYJ010000007">
    <property type="protein sequence ID" value="CAI0442480.1"/>
    <property type="molecule type" value="Genomic_DNA"/>
</dbReference>
<protein>
    <submittedName>
        <fullName evidence="1">Uncharacterized protein</fullName>
    </submittedName>
</protein>
<accession>A0AAV0M7U8</accession>
<dbReference type="PANTHER" id="PTHR32278:SF111">
    <property type="entry name" value="F-BOX PROTEIN PP2-B12-RELATED"/>
    <property type="match status" value="1"/>
</dbReference>
<reference evidence="1" key="1">
    <citation type="submission" date="2022-08" db="EMBL/GenBank/DDBJ databases">
        <authorList>
            <person name="Gutierrez-Valencia J."/>
        </authorList>
    </citation>
    <scope>NUCLEOTIDE SEQUENCE</scope>
</reference>
<proteinExistence type="predicted"/>
<name>A0AAV0M7U8_9ROSI</name>
<dbReference type="Proteomes" id="UP001154282">
    <property type="component" value="Unassembled WGS sequence"/>
</dbReference>
<comment type="caution">
    <text evidence="1">The sequence shown here is derived from an EMBL/GenBank/DDBJ whole genome shotgun (WGS) entry which is preliminary data.</text>
</comment>
<gene>
    <name evidence="1" type="ORF">LITE_LOCUS27271</name>
</gene>
<evidence type="ECO:0000313" key="1">
    <source>
        <dbReference type="EMBL" id="CAI0442480.1"/>
    </source>
</evidence>